<dbReference type="EMBL" id="MU842856">
    <property type="protein sequence ID" value="KAK2030002.1"/>
    <property type="molecule type" value="Genomic_DNA"/>
</dbReference>
<gene>
    <name evidence="1" type="ORF">LX32DRAFT_337411</name>
</gene>
<organism evidence="1 2">
    <name type="scientific">Colletotrichum zoysiae</name>
    <dbReference type="NCBI Taxonomy" id="1216348"/>
    <lineage>
        <taxon>Eukaryota</taxon>
        <taxon>Fungi</taxon>
        <taxon>Dikarya</taxon>
        <taxon>Ascomycota</taxon>
        <taxon>Pezizomycotina</taxon>
        <taxon>Sordariomycetes</taxon>
        <taxon>Hypocreomycetidae</taxon>
        <taxon>Glomerellales</taxon>
        <taxon>Glomerellaceae</taxon>
        <taxon>Colletotrichum</taxon>
        <taxon>Colletotrichum graminicola species complex</taxon>
    </lineage>
</organism>
<protein>
    <submittedName>
        <fullName evidence="1">Uncharacterized protein</fullName>
    </submittedName>
</protein>
<accession>A0AAD9HKL0</accession>
<comment type="caution">
    <text evidence="1">The sequence shown here is derived from an EMBL/GenBank/DDBJ whole genome shotgun (WGS) entry which is preliminary data.</text>
</comment>
<dbReference type="Proteomes" id="UP001232148">
    <property type="component" value="Unassembled WGS sequence"/>
</dbReference>
<reference evidence="1" key="1">
    <citation type="submission" date="2021-06" db="EMBL/GenBank/DDBJ databases">
        <title>Comparative genomics, transcriptomics and evolutionary studies reveal genomic signatures of adaptation to plant cell wall in hemibiotrophic fungi.</title>
        <authorList>
            <consortium name="DOE Joint Genome Institute"/>
            <person name="Baroncelli R."/>
            <person name="Diaz J.F."/>
            <person name="Benocci T."/>
            <person name="Peng M."/>
            <person name="Battaglia E."/>
            <person name="Haridas S."/>
            <person name="Andreopoulos W."/>
            <person name="Labutti K."/>
            <person name="Pangilinan J."/>
            <person name="Floch G.L."/>
            <person name="Makela M.R."/>
            <person name="Henrissat B."/>
            <person name="Grigoriev I.V."/>
            <person name="Crouch J.A."/>
            <person name="De Vries R.P."/>
            <person name="Sukno S.A."/>
            <person name="Thon M.R."/>
        </authorList>
    </citation>
    <scope>NUCLEOTIDE SEQUENCE</scope>
    <source>
        <strain evidence="1">MAFF235873</strain>
    </source>
</reference>
<sequence>MTCCGSVSRKSVSFSLFVCPSVSYDLPWEAQGRFVFTVVMVLESTRLNARAVDLILGETTLGERLCFTYCKPQIRVLSLYRAYLDEHPKANRALGSGIGQTTHPLPWKRMFLQCSRNGRLERSVSTQHFTKKQSF</sequence>
<name>A0AAD9HKL0_9PEZI</name>
<evidence type="ECO:0000313" key="2">
    <source>
        <dbReference type="Proteomes" id="UP001232148"/>
    </source>
</evidence>
<keyword evidence="2" id="KW-1185">Reference proteome</keyword>
<proteinExistence type="predicted"/>
<dbReference type="AlphaFoldDB" id="A0AAD9HKL0"/>
<evidence type="ECO:0000313" key="1">
    <source>
        <dbReference type="EMBL" id="KAK2030002.1"/>
    </source>
</evidence>